<dbReference type="EMBL" id="HF936042">
    <property type="protein sequence ID" value="CCX33317.1"/>
    <property type="molecule type" value="Genomic_DNA"/>
</dbReference>
<dbReference type="STRING" id="1076935.U4LP29"/>
<reference evidence="6 7" key="1">
    <citation type="journal article" date="2013" name="PLoS Genet.">
        <title>The genome and development-dependent transcriptomes of Pyronema confluens: a window into fungal evolution.</title>
        <authorList>
            <person name="Traeger S."/>
            <person name="Altegoer F."/>
            <person name="Freitag M."/>
            <person name="Gabaldon T."/>
            <person name="Kempken F."/>
            <person name="Kumar A."/>
            <person name="Marcet-Houben M."/>
            <person name="Poggeler S."/>
            <person name="Stajich J.E."/>
            <person name="Nowrousian M."/>
        </authorList>
    </citation>
    <scope>NUCLEOTIDE SEQUENCE [LARGE SCALE GENOMIC DNA]</scope>
    <source>
        <strain evidence="7">CBS 100304</strain>
        <tissue evidence="6">Vegetative mycelium</tissue>
    </source>
</reference>
<dbReference type="PANTHER" id="PTHR42813:SF1">
    <property type="entry name" value="DEHYDROGENASE, PUTATIVE (AFU_ORTHOLOGUE AFUA_5G03930)-RELATED"/>
    <property type="match status" value="1"/>
</dbReference>
<feature type="domain" description="Alcohol dehydrogenase-like N-terminal" evidence="5">
    <location>
        <begin position="66"/>
        <end position="190"/>
    </location>
</feature>
<dbReference type="Pfam" id="PF08240">
    <property type="entry name" value="ADH_N"/>
    <property type="match status" value="1"/>
</dbReference>
<accession>U4LP29</accession>
<evidence type="ECO:0000313" key="6">
    <source>
        <dbReference type="EMBL" id="CCX33317.1"/>
    </source>
</evidence>
<evidence type="ECO:0000313" key="7">
    <source>
        <dbReference type="Proteomes" id="UP000018144"/>
    </source>
</evidence>
<dbReference type="OMA" id="VYAGYCN"/>
<dbReference type="InterPro" id="IPR011032">
    <property type="entry name" value="GroES-like_sf"/>
</dbReference>
<evidence type="ECO:0000256" key="2">
    <source>
        <dbReference type="ARBA" id="ARBA00022723"/>
    </source>
</evidence>
<dbReference type="Proteomes" id="UP000018144">
    <property type="component" value="Unassembled WGS sequence"/>
</dbReference>
<keyword evidence="3" id="KW-0862">Zinc</keyword>
<dbReference type="InterPro" id="IPR036291">
    <property type="entry name" value="NAD(P)-bd_dom_sf"/>
</dbReference>
<proteinExistence type="predicted"/>
<name>U4LP29_PYROM</name>
<dbReference type="AlphaFoldDB" id="U4LP29"/>
<dbReference type="eggNOG" id="KOG0024">
    <property type="taxonomic scope" value="Eukaryota"/>
</dbReference>
<dbReference type="PROSITE" id="PS00059">
    <property type="entry name" value="ADH_ZINC"/>
    <property type="match status" value="1"/>
</dbReference>
<evidence type="ECO:0000256" key="4">
    <source>
        <dbReference type="ARBA" id="ARBA00023002"/>
    </source>
</evidence>
<dbReference type="CDD" id="cd08283">
    <property type="entry name" value="FDH_like_1"/>
    <property type="match status" value="1"/>
</dbReference>
<keyword evidence="7" id="KW-1185">Reference proteome</keyword>
<dbReference type="GO" id="GO:0016491">
    <property type="term" value="F:oxidoreductase activity"/>
    <property type="evidence" value="ECO:0007669"/>
    <property type="project" value="UniProtKB-KW"/>
</dbReference>
<sequence>MAMNAAANLIEKVVGRGDATVTTNVSNPEIDIAKYADTTTPMKALTWQGKNHVEISDTFKPKIVNPDDVIIKVTGSTLCGSDLHLYHGAIIEMQQGDILGHEFCGIVDSVGANVKNITPGKRYVASFQIACGNCKMCDQKLSSQCQNTNDSTVQNALFGSRTAGLFGYAHLTGGYAGGQAEYVRVPYGDVNLLELPEDVPDEMGLYLSDVLATAYNAVQDTRVYPKDTVAIWGAGPIGLMTALFALKNQASKVILIDNNWRLDWCKQRLPQIETLDYTALPRGKSVTAELHERVPGGVDVSIECVAGEYAKGWGQYFEMLLGMATDTSEIVNEMITSTRNYGRCGITGAYVGYCNHFNIGSLMERGIRLIGNGQAPVQKYWEELLQMIQKGELDPTIMISHRIKLEDLAKAYRIFSDRKEEDGMMKVFVETKFSAPHRAGPMLTSL</sequence>
<keyword evidence="4" id="KW-0560">Oxidoreductase</keyword>
<dbReference type="InterPro" id="IPR013154">
    <property type="entry name" value="ADH-like_N"/>
</dbReference>
<dbReference type="GO" id="GO:0008270">
    <property type="term" value="F:zinc ion binding"/>
    <property type="evidence" value="ECO:0007669"/>
    <property type="project" value="InterPro"/>
</dbReference>
<dbReference type="PANTHER" id="PTHR42813">
    <property type="entry name" value="ZINC-TYPE ALCOHOL DEHYDROGENASE-LIKE"/>
    <property type="match status" value="1"/>
</dbReference>
<gene>
    <name evidence="6" type="ORF">PCON_14357</name>
</gene>
<evidence type="ECO:0000256" key="3">
    <source>
        <dbReference type="ARBA" id="ARBA00022833"/>
    </source>
</evidence>
<protein>
    <submittedName>
        <fullName evidence="6">Similar to Zinc-type alcohol dehydrogenase-like protein C1198.01 acc. no. Q9P6I8</fullName>
    </submittedName>
</protein>
<evidence type="ECO:0000256" key="1">
    <source>
        <dbReference type="ARBA" id="ARBA00001947"/>
    </source>
</evidence>
<organism evidence="6 7">
    <name type="scientific">Pyronema omphalodes (strain CBS 100304)</name>
    <name type="common">Pyronema confluens</name>
    <dbReference type="NCBI Taxonomy" id="1076935"/>
    <lineage>
        <taxon>Eukaryota</taxon>
        <taxon>Fungi</taxon>
        <taxon>Dikarya</taxon>
        <taxon>Ascomycota</taxon>
        <taxon>Pezizomycotina</taxon>
        <taxon>Pezizomycetes</taxon>
        <taxon>Pezizales</taxon>
        <taxon>Pyronemataceae</taxon>
        <taxon>Pyronema</taxon>
    </lineage>
</organism>
<dbReference type="SUPFAM" id="SSF50129">
    <property type="entry name" value="GroES-like"/>
    <property type="match status" value="1"/>
</dbReference>
<dbReference type="SUPFAM" id="SSF51735">
    <property type="entry name" value="NAD(P)-binding Rossmann-fold domains"/>
    <property type="match status" value="1"/>
</dbReference>
<dbReference type="OrthoDB" id="3941538at2759"/>
<dbReference type="Gene3D" id="3.90.180.10">
    <property type="entry name" value="Medium-chain alcohol dehydrogenases, catalytic domain"/>
    <property type="match status" value="1"/>
</dbReference>
<comment type="cofactor">
    <cofactor evidence="1">
        <name>Zn(2+)</name>
        <dbReference type="ChEBI" id="CHEBI:29105"/>
    </cofactor>
</comment>
<keyword evidence="2" id="KW-0479">Metal-binding</keyword>
<dbReference type="Gene3D" id="3.40.50.720">
    <property type="entry name" value="NAD(P)-binding Rossmann-like Domain"/>
    <property type="match status" value="1"/>
</dbReference>
<dbReference type="InterPro" id="IPR002328">
    <property type="entry name" value="ADH_Zn_CS"/>
</dbReference>
<evidence type="ECO:0000259" key="5">
    <source>
        <dbReference type="Pfam" id="PF08240"/>
    </source>
</evidence>